<dbReference type="PANTHER" id="PTHR42681">
    <property type="entry name" value="MALONYL-COA-ACYL CARRIER PROTEIN TRANSACYLASE, MITOCHONDRIAL"/>
    <property type="match status" value="1"/>
</dbReference>
<evidence type="ECO:0000256" key="7">
    <source>
        <dbReference type="PIRSR" id="PIRSR000446-1"/>
    </source>
</evidence>
<dbReference type="InterPro" id="IPR024925">
    <property type="entry name" value="Malonyl_CoA-ACP_transAc"/>
</dbReference>
<dbReference type="InterPro" id="IPR014043">
    <property type="entry name" value="Acyl_transferase_dom"/>
</dbReference>
<dbReference type="SMART" id="SM00827">
    <property type="entry name" value="PKS_AT"/>
    <property type="match status" value="1"/>
</dbReference>
<dbReference type="Gene3D" id="3.40.366.10">
    <property type="entry name" value="Malonyl-Coenzyme A Acyl Carrier Protein, domain 2"/>
    <property type="match status" value="1"/>
</dbReference>
<evidence type="ECO:0000256" key="5">
    <source>
        <dbReference type="ARBA" id="ARBA00048462"/>
    </source>
</evidence>
<evidence type="ECO:0000256" key="3">
    <source>
        <dbReference type="ARBA" id="ARBA00022679"/>
    </source>
</evidence>
<evidence type="ECO:0000313" key="9">
    <source>
        <dbReference type="EMBL" id="UTY34273.1"/>
    </source>
</evidence>
<organism evidence="9 10">
    <name type="scientific">Treponema putidum</name>
    <dbReference type="NCBI Taxonomy" id="221027"/>
    <lineage>
        <taxon>Bacteria</taxon>
        <taxon>Pseudomonadati</taxon>
        <taxon>Spirochaetota</taxon>
        <taxon>Spirochaetia</taxon>
        <taxon>Spirochaetales</taxon>
        <taxon>Treponemataceae</taxon>
        <taxon>Treponema</taxon>
    </lineage>
</organism>
<dbReference type="AlphaFoldDB" id="A0AAE9MW05"/>
<reference evidence="9" key="1">
    <citation type="submission" date="2019-04" db="EMBL/GenBank/DDBJ databases">
        <title>Whole genome sequencing of oral phylogroup 2 treponemes.</title>
        <authorList>
            <person name="Chan Y."/>
            <person name="Zeng H.H."/>
            <person name="Yu X.L."/>
            <person name="Leung W.K."/>
            <person name="Watt R.M."/>
        </authorList>
    </citation>
    <scope>NUCLEOTIDE SEQUENCE</scope>
    <source>
        <strain evidence="9">OMZ 835</strain>
    </source>
</reference>
<dbReference type="PIRSF" id="PIRSF000446">
    <property type="entry name" value="Mct"/>
    <property type="match status" value="1"/>
</dbReference>
<evidence type="ECO:0000313" key="10">
    <source>
        <dbReference type="Proteomes" id="UP001058682"/>
    </source>
</evidence>
<dbReference type="InterPro" id="IPR050858">
    <property type="entry name" value="Mal-CoA-ACP_Trans/PKS_FabD"/>
</dbReference>
<dbReference type="SUPFAM" id="SSF55048">
    <property type="entry name" value="Probable ACP-binding domain of malonyl-CoA ACP transacylase"/>
    <property type="match status" value="1"/>
</dbReference>
<sequence>MMNTIFLFSGQGAQFKGMAQDILDEYGAAKDLIKKIGDITGEDIDALLRHTENEELSRSDKSQLAIIAVETAILAVLKEKGISPQAAAGFSLGEFSALYASGILSFEDMIRIVQKRGAIMQAACDKISARATEGSGALGMSAILKLEPEKVLELLKPYSDPKSGIVFAANMNSPVQTVISGTAEGLSLAENLCKEAGAKRCVRLAVAGPFHSPLMEEAAKEFEEVLKSFDFKAPQIPVFSNVTGKQVKSGEEAKANAVLHLTHPVLWTSEEKEIASLSGSLKPCRLLEVGPGNTLCNLWRDSGFASDELACSPTGTLDQLNKIIK</sequence>
<dbReference type="Pfam" id="PF00698">
    <property type="entry name" value="Acyl_transf_1"/>
    <property type="match status" value="1"/>
</dbReference>
<keyword evidence="4 6" id="KW-0012">Acyltransferase</keyword>
<dbReference type="PANTHER" id="PTHR42681:SF1">
    <property type="entry name" value="MALONYL-COA-ACYL CARRIER PROTEIN TRANSACYLASE, MITOCHONDRIAL"/>
    <property type="match status" value="1"/>
</dbReference>
<comment type="catalytic activity">
    <reaction evidence="5 6">
        <text>holo-[ACP] + malonyl-CoA = malonyl-[ACP] + CoA</text>
        <dbReference type="Rhea" id="RHEA:41792"/>
        <dbReference type="Rhea" id="RHEA-COMP:9623"/>
        <dbReference type="Rhea" id="RHEA-COMP:9685"/>
        <dbReference type="ChEBI" id="CHEBI:57287"/>
        <dbReference type="ChEBI" id="CHEBI:57384"/>
        <dbReference type="ChEBI" id="CHEBI:64479"/>
        <dbReference type="ChEBI" id="CHEBI:78449"/>
        <dbReference type="EC" id="2.3.1.39"/>
    </reaction>
</comment>
<dbReference type="SUPFAM" id="SSF52151">
    <property type="entry name" value="FabD/lysophospholipase-like"/>
    <property type="match status" value="1"/>
</dbReference>
<dbReference type="GO" id="GO:0004314">
    <property type="term" value="F:[acyl-carrier-protein] S-malonyltransferase activity"/>
    <property type="evidence" value="ECO:0007669"/>
    <property type="project" value="UniProtKB-EC"/>
</dbReference>
<proteinExistence type="inferred from homology"/>
<evidence type="ECO:0000256" key="6">
    <source>
        <dbReference type="PIRNR" id="PIRNR000446"/>
    </source>
</evidence>
<dbReference type="Gene3D" id="3.30.70.250">
    <property type="entry name" value="Malonyl-CoA ACP transacylase, ACP-binding"/>
    <property type="match status" value="1"/>
</dbReference>
<dbReference type="Proteomes" id="UP001058682">
    <property type="component" value="Chromosome"/>
</dbReference>
<dbReference type="InterPro" id="IPR016036">
    <property type="entry name" value="Malonyl_transacylase_ACP-bd"/>
</dbReference>
<name>A0AAE9MW05_9SPIR</name>
<accession>A0AAE9MW05</accession>
<comment type="similarity">
    <text evidence="6">Belongs to the fabD family.</text>
</comment>
<dbReference type="GO" id="GO:0006633">
    <property type="term" value="P:fatty acid biosynthetic process"/>
    <property type="evidence" value="ECO:0007669"/>
    <property type="project" value="TreeGrafter"/>
</dbReference>
<dbReference type="EC" id="2.3.1.39" evidence="1 6"/>
<dbReference type="EMBL" id="CP038804">
    <property type="protein sequence ID" value="UTY34273.1"/>
    <property type="molecule type" value="Genomic_DNA"/>
</dbReference>
<feature type="active site" evidence="7">
    <location>
        <position position="211"/>
    </location>
</feature>
<dbReference type="InterPro" id="IPR001227">
    <property type="entry name" value="Ac_transferase_dom_sf"/>
</dbReference>
<evidence type="ECO:0000259" key="8">
    <source>
        <dbReference type="SMART" id="SM00827"/>
    </source>
</evidence>
<feature type="domain" description="Malonyl-CoA:ACP transacylase (MAT)" evidence="8">
    <location>
        <begin position="7"/>
        <end position="316"/>
    </location>
</feature>
<evidence type="ECO:0000256" key="4">
    <source>
        <dbReference type="ARBA" id="ARBA00023315"/>
    </source>
</evidence>
<dbReference type="GO" id="GO:0005829">
    <property type="term" value="C:cytosol"/>
    <property type="evidence" value="ECO:0007669"/>
    <property type="project" value="TreeGrafter"/>
</dbReference>
<evidence type="ECO:0000256" key="2">
    <source>
        <dbReference type="ARBA" id="ARBA00018953"/>
    </source>
</evidence>
<dbReference type="InterPro" id="IPR016035">
    <property type="entry name" value="Acyl_Trfase/lysoPLipase"/>
</dbReference>
<evidence type="ECO:0000256" key="1">
    <source>
        <dbReference type="ARBA" id="ARBA00013258"/>
    </source>
</evidence>
<protein>
    <recommendedName>
        <fullName evidence="2 6">Malonyl CoA-acyl carrier protein transacylase</fullName>
        <ecNumber evidence="1 6">2.3.1.39</ecNumber>
    </recommendedName>
</protein>
<keyword evidence="3 6" id="KW-0808">Transferase</keyword>
<gene>
    <name evidence="9" type="ORF">E4N74_09855</name>
</gene>
<feature type="active site" evidence="7">
    <location>
        <position position="91"/>
    </location>
</feature>